<gene>
    <name evidence="3" type="ORF">ACFSC0_02125</name>
</gene>
<protein>
    <submittedName>
        <fullName evidence="3">DUF4328 domain-containing protein</fullName>
    </submittedName>
</protein>
<keyword evidence="1" id="KW-0812">Transmembrane</keyword>
<accession>A0ABW4MWN5</accession>
<dbReference type="InterPro" id="IPR025565">
    <property type="entry name" value="DUF4328"/>
</dbReference>
<comment type="caution">
    <text evidence="3">The sequence shown here is derived from an EMBL/GenBank/DDBJ whole genome shotgun (WGS) entry which is preliminary data.</text>
</comment>
<feature type="domain" description="DUF4328" evidence="2">
    <location>
        <begin position="32"/>
        <end position="179"/>
    </location>
</feature>
<evidence type="ECO:0000256" key="1">
    <source>
        <dbReference type="SAM" id="Phobius"/>
    </source>
</evidence>
<evidence type="ECO:0000313" key="4">
    <source>
        <dbReference type="Proteomes" id="UP001597237"/>
    </source>
</evidence>
<name>A0ABW4MWN5_9CAUL</name>
<evidence type="ECO:0000259" key="2">
    <source>
        <dbReference type="Pfam" id="PF14219"/>
    </source>
</evidence>
<dbReference type="Pfam" id="PF14219">
    <property type="entry name" value="DUF4328"/>
    <property type="match status" value="1"/>
</dbReference>
<keyword evidence="4" id="KW-1185">Reference proteome</keyword>
<reference evidence="4" key="1">
    <citation type="journal article" date="2019" name="Int. J. Syst. Evol. Microbiol.">
        <title>The Global Catalogue of Microorganisms (GCM) 10K type strain sequencing project: providing services to taxonomists for standard genome sequencing and annotation.</title>
        <authorList>
            <consortium name="The Broad Institute Genomics Platform"/>
            <consortium name="The Broad Institute Genome Sequencing Center for Infectious Disease"/>
            <person name="Wu L."/>
            <person name="Ma J."/>
        </authorList>
    </citation>
    <scope>NUCLEOTIDE SEQUENCE [LARGE SCALE GENOMIC DNA]</scope>
    <source>
        <strain evidence="4">DFY28</strain>
    </source>
</reference>
<sequence>MLLVTWLHLRALSGLDPAKTYDPVTGVAETATLDILLSSVALLQLVIWVIAAFLVLKWIYRTKLNAHELATGLQTSPGWAVGWFFVPVVSLWMPFESLRETWKASHDPASWPGLKTPALLYGWWALWILSSVIGLAALPATLQADTVRELHTLDVVAMVTYPLNIVVNLMFAQIVRRLSEAQTHALSARAFA</sequence>
<organism evidence="3 4">
    <name type="scientific">Phenylobacterium terrae</name>
    <dbReference type="NCBI Taxonomy" id="2665495"/>
    <lineage>
        <taxon>Bacteria</taxon>
        <taxon>Pseudomonadati</taxon>
        <taxon>Pseudomonadota</taxon>
        <taxon>Alphaproteobacteria</taxon>
        <taxon>Caulobacterales</taxon>
        <taxon>Caulobacteraceae</taxon>
        <taxon>Phenylobacterium</taxon>
    </lineage>
</organism>
<dbReference type="Proteomes" id="UP001597237">
    <property type="component" value="Unassembled WGS sequence"/>
</dbReference>
<proteinExistence type="predicted"/>
<keyword evidence="1" id="KW-0472">Membrane</keyword>
<dbReference type="RefSeq" id="WP_377280997.1">
    <property type="nucleotide sequence ID" value="NZ_JBHRSI010000003.1"/>
</dbReference>
<keyword evidence="1" id="KW-1133">Transmembrane helix</keyword>
<feature type="transmembrane region" description="Helical" evidence="1">
    <location>
        <begin position="121"/>
        <end position="142"/>
    </location>
</feature>
<feature type="transmembrane region" description="Helical" evidence="1">
    <location>
        <begin position="77"/>
        <end position="95"/>
    </location>
</feature>
<feature type="transmembrane region" description="Helical" evidence="1">
    <location>
        <begin position="37"/>
        <end position="56"/>
    </location>
</feature>
<dbReference type="EMBL" id="JBHUEY010000001">
    <property type="protein sequence ID" value="MFD1782176.1"/>
    <property type="molecule type" value="Genomic_DNA"/>
</dbReference>
<evidence type="ECO:0000313" key="3">
    <source>
        <dbReference type="EMBL" id="MFD1782176.1"/>
    </source>
</evidence>